<feature type="chain" id="PRO_5017351804" description="Ribonuclease A-domain domain-containing protein" evidence="1">
    <location>
        <begin position="19"/>
        <end position="170"/>
    </location>
</feature>
<dbReference type="AlphaFoldDB" id="A0A3B1IEH8"/>
<dbReference type="InterPro" id="IPR023412">
    <property type="entry name" value="RNaseA_domain"/>
</dbReference>
<dbReference type="SMART" id="SM00092">
    <property type="entry name" value="RNAse_Pc"/>
    <property type="match status" value="1"/>
</dbReference>
<keyword evidence="4" id="KW-1185">Reference proteome</keyword>
<reference evidence="3" key="3">
    <citation type="submission" date="2025-08" db="UniProtKB">
        <authorList>
            <consortium name="Ensembl"/>
        </authorList>
    </citation>
    <scope>IDENTIFICATION</scope>
</reference>
<dbReference type="SUPFAM" id="SSF54076">
    <property type="entry name" value="RNase A-like"/>
    <property type="match status" value="1"/>
</dbReference>
<evidence type="ECO:0000313" key="4">
    <source>
        <dbReference type="Proteomes" id="UP000018467"/>
    </source>
</evidence>
<organism evidence="3 4">
    <name type="scientific">Astyanax mexicanus</name>
    <name type="common">Blind cave fish</name>
    <name type="synonym">Astyanax fasciatus mexicanus</name>
    <dbReference type="NCBI Taxonomy" id="7994"/>
    <lineage>
        <taxon>Eukaryota</taxon>
        <taxon>Metazoa</taxon>
        <taxon>Chordata</taxon>
        <taxon>Craniata</taxon>
        <taxon>Vertebrata</taxon>
        <taxon>Euteleostomi</taxon>
        <taxon>Actinopterygii</taxon>
        <taxon>Neopterygii</taxon>
        <taxon>Teleostei</taxon>
        <taxon>Ostariophysi</taxon>
        <taxon>Characiformes</taxon>
        <taxon>Characoidei</taxon>
        <taxon>Acestrorhamphidae</taxon>
        <taxon>Acestrorhamphinae</taxon>
        <taxon>Astyanax</taxon>
    </lineage>
</organism>
<proteinExistence type="predicted"/>
<dbReference type="Pfam" id="PF00074">
    <property type="entry name" value="RnaseA"/>
    <property type="match status" value="1"/>
</dbReference>
<accession>A0A3B1IEH8</accession>
<dbReference type="InterPro" id="IPR036816">
    <property type="entry name" value="RNaseA-like_dom_sf"/>
</dbReference>
<feature type="signal peptide" evidence="1">
    <location>
        <begin position="1"/>
        <end position="18"/>
    </location>
</feature>
<reference evidence="4" key="1">
    <citation type="submission" date="2013-03" db="EMBL/GenBank/DDBJ databases">
        <authorList>
            <person name="Jeffery W."/>
            <person name="Warren W."/>
            <person name="Wilson R.K."/>
        </authorList>
    </citation>
    <scope>NUCLEOTIDE SEQUENCE</scope>
    <source>
        <strain evidence="4">female</strain>
    </source>
</reference>
<feature type="domain" description="Ribonuclease A-domain" evidence="2">
    <location>
        <begin position="33"/>
        <end position="157"/>
    </location>
</feature>
<dbReference type="Ensembl" id="ENSAMXT00000040598.1">
    <property type="protein sequence ID" value="ENSAMXP00000028081.1"/>
    <property type="gene ID" value="ENSAMXG00000035863.1"/>
</dbReference>
<dbReference type="Gene3D" id="3.10.130.10">
    <property type="entry name" value="Ribonuclease A-like domain"/>
    <property type="match status" value="1"/>
</dbReference>
<keyword evidence="1" id="KW-0732">Signal</keyword>
<protein>
    <recommendedName>
        <fullName evidence="2">Ribonuclease A-domain domain-containing protein</fullName>
    </recommendedName>
</protein>
<dbReference type="InParanoid" id="A0A3B1IEH8"/>
<evidence type="ECO:0000256" key="1">
    <source>
        <dbReference type="SAM" id="SignalP"/>
    </source>
</evidence>
<evidence type="ECO:0000259" key="2">
    <source>
        <dbReference type="SMART" id="SM00092"/>
    </source>
</evidence>
<reference evidence="4" key="2">
    <citation type="journal article" date="2014" name="Nat. Commun.">
        <title>The cavefish genome reveals candidate genes for eye loss.</title>
        <authorList>
            <person name="McGaugh S.E."/>
            <person name="Gross J.B."/>
            <person name="Aken B."/>
            <person name="Blin M."/>
            <person name="Borowsky R."/>
            <person name="Chalopin D."/>
            <person name="Hinaux H."/>
            <person name="Jeffery W.R."/>
            <person name="Keene A."/>
            <person name="Ma L."/>
            <person name="Minx P."/>
            <person name="Murphy D."/>
            <person name="O'Quin K.E."/>
            <person name="Retaux S."/>
            <person name="Rohner N."/>
            <person name="Searle S.M."/>
            <person name="Stahl B.A."/>
            <person name="Tabin C."/>
            <person name="Volff J.N."/>
            <person name="Yoshizawa M."/>
            <person name="Warren W.C."/>
        </authorList>
    </citation>
    <scope>NUCLEOTIDE SEQUENCE [LARGE SCALE GENOMIC DNA]</scope>
    <source>
        <strain evidence="4">female</strain>
    </source>
</reference>
<reference evidence="3" key="4">
    <citation type="submission" date="2025-09" db="UniProtKB">
        <authorList>
            <consortium name="Ensembl"/>
        </authorList>
    </citation>
    <scope>IDENTIFICATION</scope>
</reference>
<name>A0A3B1IEH8_ASTMX</name>
<evidence type="ECO:0000313" key="3">
    <source>
        <dbReference type="Ensembl" id="ENSAMXP00000028081.1"/>
    </source>
</evidence>
<sequence>SLMKLLLLVGLFLSCCSSTEQHAAGPCTNDATQKNDYTNFQLRHLAPAERNDSVAWWRDYMKNNELCGRIDQQTFIHSTIDVVNKICSRDGGYLWKNNLCISKAKFTVTVVTSPKHDNECMNITVEQRDFIYVAVKCENVKLNKDVKCVPVHFHEMLKKLPNTKMNGCVK</sequence>
<dbReference type="Proteomes" id="UP000018467">
    <property type="component" value="Unassembled WGS sequence"/>
</dbReference>